<evidence type="ECO:0000313" key="2">
    <source>
        <dbReference type="Proteomes" id="UP000031036"/>
    </source>
</evidence>
<keyword evidence="2" id="KW-1185">Reference proteome</keyword>
<feature type="non-terminal residue" evidence="1">
    <location>
        <position position="106"/>
    </location>
</feature>
<reference evidence="1 2" key="1">
    <citation type="submission" date="2014-11" db="EMBL/GenBank/DDBJ databases">
        <title>Genetic blueprint of the zoonotic pathogen Toxocara canis.</title>
        <authorList>
            <person name="Zhu X.-Q."/>
            <person name="Korhonen P.K."/>
            <person name="Cai H."/>
            <person name="Young N.D."/>
            <person name="Nejsum P."/>
            <person name="von Samson-Himmelstjerna G."/>
            <person name="Boag P.R."/>
            <person name="Tan P."/>
            <person name="Li Q."/>
            <person name="Min J."/>
            <person name="Yang Y."/>
            <person name="Wang X."/>
            <person name="Fang X."/>
            <person name="Hall R.S."/>
            <person name="Hofmann A."/>
            <person name="Sternberg P.W."/>
            <person name="Jex A.R."/>
            <person name="Gasser R.B."/>
        </authorList>
    </citation>
    <scope>NUCLEOTIDE SEQUENCE [LARGE SCALE GENOMIC DNA]</scope>
    <source>
        <strain evidence="1">PN_DK_2014</strain>
    </source>
</reference>
<accession>A0A0B2VXV2</accession>
<organism evidence="1 2">
    <name type="scientific">Toxocara canis</name>
    <name type="common">Canine roundworm</name>
    <dbReference type="NCBI Taxonomy" id="6265"/>
    <lineage>
        <taxon>Eukaryota</taxon>
        <taxon>Metazoa</taxon>
        <taxon>Ecdysozoa</taxon>
        <taxon>Nematoda</taxon>
        <taxon>Chromadorea</taxon>
        <taxon>Rhabditida</taxon>
        <taxon>Spirurina</taxon>
        <taxon>Ascaridomorpha</taxon>
        <taxon>Ascaridoidea</taxon>
        <taxon>Toxocaridae</taxon>
        <taxon>Toxocara</taxon>
    </lineage>
</organism>
<dbReference type="AlphaFoldDB" id="A0A0B2VXV2"/>
<protein>
    <submittedName>
        <fullName evidence="1">Uncharacterized protein</fullName>
    </submittedName>
</protein>
<comment type="caution">
    <text evidence="1">The sequence shown here is derived from an EMBL/GenBank/DDBJ whole genome shotgun (WGS) entry which is preliminary data.</text>
</comment>
<sequence>MLSSLPRHPHEDRKGQLSSRFPGLLICMLPSDQIPINSLFLSITYSLLRSLLEYPPRKEIFKYLTQLLTQAMLNRIKMISTQKHHRHILFQYDDPKRSSSLLVNIS</sequence>
<dbReference type="EMBL" id="JPKZ01000250">
    <property type="protein sequence ID" value="KHN88371.1"/>
    <property type="molecule type" value="Genomic_DNA"/>
</dbReference>
<proteinExistence type="predicted"/>
<evidence type="ECO:0000313" key="1">
    <source>
        <dbReference type="EMBL" id="KHN88371.1"/>
    </source>
</evidence>
<gene>
    <name evidence="1" type="ORF">Tcan_00965</name>
</gene>
<dbReference type="Proteomes" id="UP000031036">
    <property type="component" value="Unassembled WGS sequence"/>
</dbReference>
<name>A0A0B2VXV2_TOXCA</name>